<dbReference type="AlphaFoldDB" id="J9H6Q8"/>
<sequence>MAGFFHVFVVRNVNLLENQGWREHGAREEEAGEVVVRQVVAEGFFRNLMQLVLEVFEVVDAEHLFSGIGVDDDEVAEAEMLHDLFSQVLGIALGIFADKGGVELFGIADIGFFAGFQYDGNFRIALLDVLS</sequence>
<proteinExistence type="predicted"/>
<gene>
    <name evidence="1" type="ORF">EVA_02074</name>
</gene>
<evidence type="ECO:0000313" key="1">
    <source>
        <dbReference type="EMBL" id="EJX09815.1"/>
    </source>
</evidence>
<dbReference type="EMBL" id="AMCI01000313">
    <property type="protein sequence ID" value="EJX09815.1"/>
    <property type="molecule type" value="Genomic_DNA"/>
</dbReference>
<name>J9H6Q8_9ZZZZ</name>
<accession>J9H6Q8</accession>
<reference evidence="1" key="1">
    <citation type="journal article" date="2012" name="PLoS ONE">
        <title>Gene sets for utilization of primary and secondary nutrition supplies in the distal gut of endangered iberian lynx.</title>
        <authorList>
            <person name="Alcaide M."/>
            <person name="Messina E."/>
            <person name="Richter M."/>
            <person name="Bargiela R."/>
            <person name="Peplies J."/>
            <person name="Huws S.A."/>
            <person name="Newbold C.J."/>
            <person name="Golyshin P.N."/>
            <person name="Simon M.A."/>
            <person name="Lopez G."/>
            <person name="Yakimov M.M."/>
            <person name="Ferrer M."/>
        </authorList>
    </citation>
    <scope>NUCLEOTIDE SEQUENCE</scope>
</reference>
<comment type="caution">
    <text evidence="1">The sequence shown here is derived from an EMBL/GenBank/DDBJ whole genome shotgun (WGS) entry which is preliminary data.</text>
</comment>
<protein>
    <submittedName>
        <fullName evidence="1">Uncharacterized protein</fullName>
    </submittedName>
</protein>
<organism evidence="1">
    <name type="scientific">gut metagenome</name>
    <dbReference type="NCBI Taxonomy" id="749906"/>
    <lineage>
        <taxon>unclassified sequences</taxon>
        <taxon>metagenomes</taxon>
        <taxon>organismal metagenomes</taxon>
    </lineage>
</organism>